<protein>
    <recommendedName>
        <fullName evidence="3">Holin</fullName>
    </recommendedName>
</protein>
<evidence type="ECO:0000256" key="1">
    <source>
        <dbReference type="SAM" id="Phobius"/>
    </source>
</evidence>
<keyword evidence="1" id="KW-1133">Transmembrane helix</keyword>
<reference evidence="2" key="1">
    <citation type="submission" date="2016-04" db="EMBL/GenBank/DDBJ databases">
        <authorList>
            <person name="Evans L.H."/>
            <person name="Alamgir A."/>
            <person name="Owens N."/>
            <person name="Weber N.D."/>
            <person name="Virtaneva K."/>
            <person name="Barbian K."/>
            <person name="Babar A."/>
            <person name="Rosenke K."/>
        </authorList>
    </citation>
    <scope>NUCLEOTIDE SEQUENCE</scope>
    <source>
        <strain evidence="2">86</strain>
    </source>
</reference>
<proteinExistence type="predicted"/>
<keyword evidence="1" id="KW-0812">Transmembrane</keyword>
<feature type="transmembrane region" description="Helical" evidence="1">
    <location>
        <begin position="28"/>
        <end position="57"/>
    </location>
</feature>
<accession>A0A212J459</accession>
<organism evidence="2">
    <name type="scientific">uncultured Alphaproteobacteria bacterium</name>
    <dbReference type="NCBI Taxonomy" id="91750"/>
    <lineage>
        <taxon>Bacteria</taxon>
        <taxon>Pseudomonadati</taxon>
        <taxon>Pseudomonadota</taxon>
        <taxon>Alphaproteobacteria</taxon>
        <taxon>environmental samples</taxon>
    </lineage>
</organism>
<dbReference type="EMBL" id="FLUO01000001">
    <property type="protein sequence ID" value="SBV94238.1"/>
    <property type="molecule type" value="Genomic_DNA"/>
</dbReference>
<dbReference type="AlphaFoldDB" id="A0A212J459"/>
<keyword evidence="1" id="KW-0472">Membrane</keyword>
<name>A0A212J459_9PROT</name>
<evidence type="ECO:0008006" key="3">
    <source>
        <dbReference type="Google" id="ProtNLM"/>
    </source>
</evidence>
<gene>
    <name evidence="2" type="ORF">KL86APRO_10487</name>
</gene>
<evidence type="ECO:0000313" key="2">
    <source>
        <dbReference type="EMBL" id="SBV94238.1"/>
    </source>
</evidence>
<sequence>MQEEITAAAKMAPAGIGAIWAGLTLNEWVAVVTILYVLAQTGLLIPRWCAMLAAFFARLRSGKGAAQ</sequence>